<protein>
    <recommendedName>
        <fullName evidence="1">GH18 domain-containing protein</fullName>
    </recommendedName>
</protein>
<dbReference type="AlphaFoldDB" id="A0AAV5QYP1"/>
<evidence type="ECO:0000259" key="1">
    <source>
        <dbReference type="Pfam" id="PF00704"/>
    </source>
</evidence>
<dbReference type="InterPro" id="IPR017853">
    <property type="entry name" value="GH"/>
</dbReference>
<proteinExistence type="predicted"/>
<dbReference type="SUPFAM" id="SSF51445">
    <property type="entry name" value="(Trans)glycosidases"/>
    <property type="match status" value="1"/>
</dbReference>
<keyword evidence="3" id="KW-1185">Reference proteome</keyword>
<dbReference type="Gene3D" id="3.20.20.80">
    <property type="entry name" value="Glycosidases"/>
    <property type="match status" value="1"/>
</dbReference>
<feature type="domain" description="GH18" evidence="1">
    <location>
        <begin position="27"/>
        <end position="178"/>
    </location>
</feature>
<dbReference type="PANTHER" id="PTHR42976:SF1">
    <property type="entry name" value="GH18 DOMAIN-CONTAINING PROTEIN-RELATED"/>
    <property type="match status" value="1"/>
</dbReference>
<evidence type="ECO:0000313" key="3">
    <source>
        <dbReference type="Proteomes" id="UP001378960"/>
    </source>
</evidence>
<accession>A0AAV5QYP1</accession>
<dbReference type="PANTHER" id="PTHR42976">
    <property type="entry name" value="BIFUNCTIONAL CHITINASE/LYSOZYME-RELATED"/>
    <property type="match status" value="1"/>
</dbReference>
<dbReference type="EMBL" id="BTGB01000001">
    <property type="protein sequence ID" value="GMM44076.1"/>
    <property type="molecule type" value="Genomic_DNA"/>
</dbReference>
<sequence>MLFSPYLFAWSHYNPKYLINSLSTCIDHNIPSITLTFLVNNKYDEINDWIDEIRQFNNKINIRLSIGGANGWIKDQGQTCEEVVEKIKDLLLRSGIREIDLDIEGEVLKDDKKIEDLIKIVKLLLKEMELVISLTLPVEFNGGLNEFAINTICKFQQNGINIRYVNLMLMDFFTPFNGDWYIKHIKIIEYIYRNQLNCLGIDYNHMGICPMIGENDDHTKFTLNDWNHLLNFAINKNIGLITFWAINRDQKNKGNGLKFWKSSINTHSNCQDKDLLYTEMVLNKL</sequence>
<dbReference type="Pfam" id="PF00704">
    <property type="entry name" value="Glyco_hydro_18"/>
    <property type="match status" value="1"/>
</dbReference>
<dbReference type="InterPro" id="IPR001223">
    <property type="entry name" value="Glyco_hydro18_cat"/>
</dbReference>
<reference evidence="2 3" key="1">
    <citation type="journal article" date="2023" name="Elife">
        <title>Identification of key yeast species and microbe-microbe interactions impacting larval growth of Drosophila in the wild.</title>
        <authorList>
            <person name="Mure A."/>
            <person name="Sugiura Y."/>
            <person name="Maeda R."/>
            <person name="Honda K."/>
            <person name="Sakurai N."/>
            <person name="Takahashi Y."/>
            <person name="Watada M."/>
            <person name="Katoh T."/>
            <person name="Gotoh A."/>
            <person name="Gotoh Y."/>
            <person name="Taniguchi I."/>
            <person name="Nakamura K."/>
            <person name="Hayashi T."/>
            <person name="Katayama T."/>
            <person name="Uemura T."/>
            <person name="Hattori Y."/>
        </authorList>
    </citation>
    <scope>NUCLEOTIDE SEQUENCE [LARGE SCALE GENOMIC DNA]</scope>
    <source>
        <strain evidence="2 3">PK-24</strain>
    </source>
</reference>
<comment type="caution">
    <text evidence="2">The sequence shown here is derived from an EMBL/GenBank/DDBJ whole genome shotgun (WGS) entry which is preliminary data.</text>
</comment>
<dbReference type="InterPro" id="IPR052750">
    <property type="entry name" value="GH18_Chitinase"/>
</dbReference>
<dbReference type="GO" id="GO:0005975">
    <property type="term" value="P:carbohydrate metabolic process"/>
    <property type="evidence" value="ECO:0007669"/>
    <property type="project" value="InterPro"/>
</dbReference>
<organism evidence="2 3">
    <name type="scientific">Pichia kluyveri</name>
    <name type="common">Yeast</name>
    <dbReference type="NCBI Taxonomy" id="36015"/>
    <lineage>
        <taxon>Eukaryota</taxon>
        <taxon>Fungi</taxon>
        <taxon>Dikarya</taxon>
        <taxon>Ascomycota</taxon>
        <taxon>Saccharomycotina</taxon>
        <taxon>Pichiomycetes</taxon>
        <taxon>Pichiales</taxon>
        <taxon>Pichiaceae</taxon>
        <taxon>Pichia</taxon>
    </lineage>
</organism>
<name>A0AAV5QYP1_PICKL</name>
<evidence type="ECO:0000313" key="2">
    <source>
        <dbReference type="EMBL" id="GMM44076.1"/>
    </source>
</evidence>
<gene>
    <name evidence="2" type="ORF">DAPK24_006510</name>
</gene>
<dbReference type="Proteomes" id="UP001378960">
    <property type="component" value="Unassembled WGS sequence"/>
</dbReference>